<organism evidence="2 3">
    <name type="scientific">Candidatus Giovannonibacteria bacterium RIFCSPHIGHO2_01_FULL_45_23</name>
    <dbReference type="NCBI Taxonomy" id="1798325"/>
    <lineage>
        <taxon>Bacteria</taxon>
        <taxon>Candidatus Giovannoniibacteriota</taxon>
    </lineage>
</organism>
<dbReference type="Proteomes" id="UP000179251">
    <property type="component" value="Unassembled WGS sequence"/>
</dbReference>
<dbReference type="PANTHER" id="PTHR30615:SF8">
    <property type="entry name" value="UPF0047 PROTEIN C4A8.02C"/>
    <property type="match status" value="1"/>
</dbReference>
<dbReference type="SUPFAM" id="SSF111038">
    <property type="entry name" value="YjbQ-like"/>
    <property type="match status" value="1"/>
</dbReference>
<dbReference type="InterPro" id="IPR001602">
    <property type="entry name" value="UPF0047_YjbQ-like"/>
</dbReference>
<dbReference type="STRING" id="1798325.A2834_01155"/>
<accession>A0A1F5VH20</accession>
<evidence type="ECO:0000313" key="3">
    <source>
        <dbReference type="Proteomes" id="UP000179251"/>
    </source>
</evidence>
<evidence type="ECO:0000313" key="2">
    <source>
        <dbReference type="EMBL" id="OGF62221.1"/>
    </source>
</evidence>
<gene>
    <name evidence="2" type="ORF">A2834_01155</name>
</gene>
<protein>
    <recommendedName>
        <fullName evidence="4">Secondary thiamine-phosphate synthase enzyme</fullName>
    </recommendedName>
</protein>
<evidence type="ECO:0000256" key="1">
    <source>
        <dbReference type="ARBA" id="ARBA00005534"/>
    </source>
</evidence>
<dbReference type="Gene3D" id="2.60.120.460">
    <property type="entry name" value="YjbQ-like"/>
    <property type="match status" value="1"/>
</dbReference>
<dbReference type="Pfam" id="PF01894">
    <property type="entry name" value="YjbQ"/>
    <property type="match status" value="1"/>
</dbReference>
<comment type="similarity">
    <text evidence="1">Belongs to the UPF0047 family.</text>
</comment>
<dbReference type="InterPro" id="IPR035917">
    <property type="entry name" value="YjbQ-like_sf"/>
</dbReference>
<dbReference type="AlphaFoldDB" id="A0A1F5VH20"/>
<name>A0A1F5VH20_9BACT</name>
<dbReference type="PANTHER" id="PTHR30615">
    <property type="entry name" value="UNCHARACTERIZED PROTEIN YJBQ-RELATED"/>
    <property type="match status" value="1"/>
</dbReference>
<sequence>MSKSNFDKIEINADTLHKTAIQNITWKNITEEVNGIVAKAGLVEGSVFLKILHTTAVIILNEPEQGLVEYDIPRLLNRLCPKKSPNGEYKHDSAERLVKMPGEPKNAPSHLRSIMLNCTGGVEVLVHESELVLGTFERILFFDLDPDNHYTREIAFQIRHLCLKV</sequence>
<comment type="caution">
    <text evidence="2">The sequence shown here is derived from an EMBL/GenBank/DDBJ whole genome shotgun (WGS) entry which is preliminary data.</text>
</comment>
<reference evidence="2 3" key="1">
    <citation type="journal article" date="2016" name="Nat. Commun.">
        <title>Thousands of microbial genomes shed light on interconnected biogeochemical processes in an aquifer system.</title>
        <authorList>
            <person name="Anantharaman K."/>
            <person name="Brown C.T."/>
            <person name="Hug L.A."/>
            <person name="Sharon I."/>
            <person name="Castelle C.J."/>
            <person name="Probst A.J."/>
            <person name="Thomas B.C."/>
            <person name="Singh A."/>
            <person name="Wilkins M.J."/>
            <person name="Karaoz U."/>
            <person name="Brodie E.L."/>
            <person name="Williams K.H."/>
            <person name="Hubbard S.S."/>
            <person name="Banfield J.F."/>
        </authorList>
    </citation>
    <scope>NUCLEOTIDE SEQUENCE [LARGE SCALE GENOMIC DNA]</scope>
</reference>
<dbReference type="EMBL" id="MFHD01000021">
    <property type="protein sequence ID" value="OGF62221.1"/>
    <property type="molecule type" value="Genomic_DNA"/>
</dbReference>
<proteinExistence type="inferred from homology"/>
<evidence type="ECO:0008006" key="4">
    <source>
        <dbReference type="Google" id="ProtNLM"/>
    </source>
</evidence>